<gene>
    <name evidence="2" type="ORF">Acr_06g0005730</name>
</gene>
<comment type="caution">
    <text evidence="2">The sequence shown here is derived from an EMBL/GenBank/DDBJ whole genome shotgun (WGS) entry which is preliminary data.</text>
</comment>
<dbReference type="AlphaFoldDB" id="A0A7J0EQD0"/>
<reference evidence="2 3" key="1">
    <citation type="submission" date="2019-07" db="EMBL/GenBank/DDBJ databases">
        <title>De Novo Assembly of kiwifruit Actinidia rufa.</title>
        <authorList>
            <person name="Sugita-Konishi S."/>
            <person name="Sato K."/>
            <person name="Mori E."/>
            <person name="Abe Y."/>
            <person name="Kisaki G."/>
            <person name="Hamano K."/>
            <person name="Suezawa K."/>
            <person name="Otani M."/>
            <person name="Fukuda T."/>
            <person name="Manabe T."/>
            <person name="Gomi K."/>
            <person name="Tabuchi M."/>
            <person name="Akimitsu K."/>
            <person name="Kataoka I."/>
        </authorList>
    </citation>
    <scope>NUCLEOTIDE SEQUENCE [LARGE SCALE GENOMIC DNA]</scope>
    <source>
        <strain evidence="3">cv. Fuchu</strain>
    </source>
</reference>
<sequence length="267" mass="30613">MVNLFPHNIVPHILAIHIPNSDIERSMYRARSKDGEFTVKVAYFLALFANLADLATSPSRTFPLWNRLWALKFPTKFSLFNWKLLHRILAVKVNLLRRNIDTNSSCPLVAPNIDREILLDVVSTLWAIWCNRNTALFEGIYKSPHVSIQQIWATRRRIHDTLTMNSRPISGSSTSPSKYTLQSWTFKNSNHLADLNSSSVTQIAIDVTWDESSLKGMAAWVEFPILKSVLGFLLLLAKVLLQWRQKHALMPLQMATYPLTSLQTAWR</sequence>
<dbReference type="Pfam" id="PF13966">
    <property type="entry name" value="zf-RVT"/>
    <property type="match status" value="1"/>
</dbReference>
<protein>
    <recommendedName>
        <fullName evidence="1">Reverse transcriptase zinc-binding domain-containing protein</fullName>
    </recommendedName>
</protein>
<name>A0A7J0EQD0_9ERIC</name>
<proteinExistence type="predicted"/>
<dbReference type="EMBL" id="BJWL01000006">
    <property type="protein sequence ID" value="GFY88633.1"/>
    <property type="molecule type" value="Genomic_DNA"/>
</dbReference>
<organism evidence="2 3">
    <name type="scientific">Actinidia rufa</name>
    <dbReference type="NCBI Taxonomy" id="165716"/>
    <lineage>
        <taxon>Eukaryota</taxon>
        <taxon>Viridiplantae</taxon>
        <taxon>Streptophyta</taxon>
        <taxon>Embryophyta</taxon>
        <taxon>Tracheophyta</taxon>
        <taxon>Spermatophyta</taxon>
        <taxon>Magnoliopsida</taxon>
        <taxon>eudicotyledons</taxon>
        <taxon>Gunneridae</taxon>
        <taxon>Pentapetalae</taxon>
        <taxon>asterids</taxon>
        <taxon>Ericales</taxon>
        <taxon>Actinidiaceae</taxon>
        <taxon>Actinidia</taxon>
    </lineage>
</organism>
<evidence type="ECO:0000313" key="3">
    <source>
        <dbReference type="Proteomes" id="UP000585474"/>
    </source>
</evidence>
<feature type="domain" description="Reverse transcriptase zinc-binding" evidence="1">
    <location>
        <begin position="37"/>
        <end position="108"/>
    </location>
</feature>
<evidence type="ECO:0000259" key="1">
    <source>
        <dbReference type="Pfam" id="PF13966"/>
    </source>
</evidence>
<evidence type="ECO:0000313" key="2">
    <source>
        <dbReference type="EMBL" id="GFY88633.1"/>
    </source>
</evidence>
<dbReference type="InterPro" id="IPR026960">
    <property type="entry name" value="RVT-Znf"/>
</dbReference>
<keyword evidence="3" id="KW-1185">Reference proteome</keyword>
<dbReference type="Proteomes" id="UP000585474">
    <property type="component" value="Unassembled WGS sequence"/>
</dbReference>
<dbReference type="OrthoDB" id="1747620at2759"/>
<accession>A0A7J0EQD0</accession>